<dbReference type="PANTHER" id="PTHR37984:SF5">
    <property type="entry name" value="PROTEIN NYNRIN-LIKE"/>
    <property type="match status" value="1"/>
</dbReference>
<feature type="domain" description="Integrase zinc-binding" evidence="2">
    <location>
        <begin position="32"/>
        <end position="81"/>
    </location>
</feature>
<evidence type="ECO:0000256" key="1">
    <source>
        <dbReference type="ARBA" id="ARBA00012493"/>
    </source>
</evidence>
<dbReference type="Pfam" id="PF17921">
    <property type="entry name" value="Integrase_H2C2"/>
    <property type="match status" value="1"/>
</dbReference>
<dbReference type="AlphaFoldDB" id="A0A9J6H3I3"/>
<protein>
    <recommendedName>
        <fullName evidence="1">RNA-directed DNA polymerase</fullName>
        <ecNumber evidence="1">2.7.7.49</ecNumber>
    </recommendedName>
</protein>
<dbReference type="InterPro" id="IPR012337">
    <property type="entry name" value="RNaseH-like_sf"/>
</dbReference>
<organism evidence="3 4">
    <name type="scientific">Haemaphysalis longicornis</name>
    <name type="common">Bush tick</name>
    <dbReference type="NCBI Taxonomy" id="44386"/>
    <lineage>
        <taxon>Eukaryota</taxon>
        <taxon>Metazoa</taxon>
        <taxon>Ecdysozoa</taxon>
        <taxon>Arthropoda</taxon>
        <taxon>Chelicerata</taxon>
        <taxon>Arachnida</taxon>
        <taxon>Acari</taxon>
        <taxon>Parasitiformes</taxon>
        <taxon>Ixodida</taxon>
        <taxon>Ixodoidea</taxon>
        <taxon>Ixodidae</taxon>
        <taxon>Haemaphysalinae</taxon>
        <taxon>Haemaphysalis</taxon>
    </lineage>
</organism>
<name>A0A9J6H3I3_HAELO</name>
<dbReference type="Proteomes" id="UP000821853">
    <property type="component" value="Chromosome 9"/>
</dbReference>
<dbReference type="Gene3D" id="1.10.340.70">
    <property type="match status" value="1"/>
</dbReference>
<dbReference type="SUPFAM" id="SSF53098">
    <property type="entry name" value="Ribonuclease H-like"/>
    <property type="match status" value="1"/>
</dbReference>
<dbReference type="InterPro" id="IPR050951">
    <property type="entry name" value="Retrovirus_Pol_polyprotein"/>
</dbReference>
<dbReference type="InterPro" id="IPR041588">
    <property type="entry name" value="Integrase_H2C2"/>
</dbReference>
<dbReference type="InterPro" id="IPR036397">
    <property type="entry name" value="RNaseH_sf"/>
</dbReference>
<dbReference type="VEuPathDB" id="VectorBase:HLOH_047794"/>
<dbReference type="GO" id="GO:0003676">
    <property type="term" value="F:nucleic acid binding"/>
    <property type="evidence" value="ECO:0007669"/>
    <property type="project" value="InterPro"/>
</dbReference>
<dbReference type="OrthoDB" id="6515815at2759"/>
<evidence type="ECO:0000313" key="3">
    <source>
        <dbReference type="EMBL" id="KAH9381843.1"/>
    </source>
</evidence>
<gene>
    <name evidence="3" type="ORF">HPB48_016358</name>
</gene>
<dbReference type="GO" id="GO:0003964">
    <property type="term" value="F:RNA-directed DNA polymerase activity"/>
    <property type="evidence" value="ECO:0007669"/>
    <property type="project" value="UniProtKB-EC"/>
</dbReference>
<comment type="caution">
    <text evidence="3">The sequence shown here is derived from an EMBL/GenBank/DDBJ whole genome shotgun (WGS) entry which is preliminary data.</text>
</comment>
<dbReference type="FunFam" id="1.10.340.70:FF:000001">
    <property type="entry name" value="Retrovirus-related Pol polyprotein from transposon gypsy-like Protein"/>
    <property type="match status" value="1"/>
</dbReference>
<accession>A0A9J6H3I3</accession>
<reference evidence="3 4" key="1">
    <citation type="journal article" date="2020" name="Cell">
        <title>Large-Scale Comparative Analyses of Tick Genomes Elucidate Their Genetic Diversity and Vector Capacities.</title>
        <authorList>
            <consortium name="Tick Genome and Microbiome Consortium (TIGMIC)"/>
            <person name="Jia N."/>
            <person name="Wang J."/>
            <person name="Shi W."/>
            <person name="Du L."/>
            <person name="Sun Y."/>
            <person name="Zhan W."/>
            <person name="Jiang J.F."/>
            <person name="Wang Q."/>
            <person name="Zhang B."/>
            <person name="Ji P."/>
            <person name="Bell-Sakyi L."/>
            <person name="Cui X.M."/>
            <person name="Yuan T.T."/>
            <person name="Jiang B.G."/>
            <person name="Yang W.F."/>
            <person name="Lam T.T."/>
            <person name="Chang Q.C."/>
            <person name="Ding S.J."/>
            <person name="Wang X.J."/>
            <person name="Zhu J.G."/>
            <person name="Ruan X.D."/>
            <person name="Zhao L."/>
            <person name="Wei J.T."/>
            <person name="Ye R.Z."/>
            <person name="Que T.C."/>
            <person name="Du C.H."/>
            <person name="Zhou Y.H."/>
            <person name="Cheng J.X."/>
            <person name="Dai P.F."/>
            <person name="Guo W.B."/>
            <person name="Han X.H."/>
            <person name="Huang E.J."/>
            <person name="Li L.F."/>
            <person name="Wei W."/>
            <person name="Gao Y.C."/>
            <person name="Liu J.Z."/>
            <person name="Shao H.Z."/>
            <person name="Wang X."/>
            <person name="Wang C.C."/>
            <person name="Yang T.C."/>
            <person name="Huo Q.B."/>
            <person name="Li W."/>
            <person name="Chen H.Y."/>
            <person name="Chen S.E."/>
            <person name="Zhou L.G."/>
            <person name="Ni X.B."/>
            <person name="Tian J.H."/>
            <person name="Sheng Y."/>
            <person name="Liu T."/>
            <person name="Pan Y.S."/>
            <person name="Xia L.Y."/>
            <person name="Li J."/>
            <person name="Zhao F."/>
            <person name="Cao W.C."/>
        </authorList>
    </citation>
    <scope>NUCLEOTIDE SEQUENCE [LARGE SCALE GENOMIC DNA]</scope>
    <source>
        <strain evidence="3">HaeL-2018</strain>
    </source>
</reference>
<dbReference type="EC" id="2.7.7.49" evidence="1"/>
<keyword evidence="4" id="KW-1185">Reference proteome</keyword>
<dbReference type="Gene3D" id="3.30.420.10">
    <property type="entry name" value="Ribonuclease H-like superfamily/Ribonuclease H"/>
    <property type="match status" value="2"/>
</dbReference>
<evidence type="ECO:0000259" key="2">
    <source>
        <dbReference type="Pfam" id="PF17921"/>
    </source>
</evidence>
<dbReference type="PANTHER" id="PTHR37984">
    <property type="entry name" value="PROTEIN CBG26694"/>
    <property type="match status" value="1"/>
</dbReference>
<evidence type="ECO:0000313" key="4">
    <source>
        <dbReference type="Proteomes" id="UP000821853"/>
    </source>
</evidence>
<dbReference type="EMBL" id="JABSTR010000011">
    <property type="protein sequence ID" value="KAH9381843.1"/>
    <property type="molecule type" value="Genomic_DNA"/>
</dbReference>
<proteinExistence type="predicted"/>
<sequence length="344" mass="38737">MCTCRIVCNRRSCSEAKGAGENRSGEHQLIVVPAALRSEILHAIHDSPEGGHIGLRATLRKAQEHFWWPKMQSEILRICRQLRSLPKIQEDLWDAARRSQPHPPQETGFFTRSALITWGLFPPRPVGNRYIIVAVDYLSKYVEVAAVPSLAASHVIDFLKGQNLNGDMECLKSSYPTMPPRSTVASYALSFTRREWSTTSRHPLNGLPERTNQTIQAQLAPCVKTNKAREANWDKHLQSAAYSVNTSVQCSTGTTSYEIVYGQLPKHSVVAGLDTPVNVGQAVDRQDACSNIRRKARDNIRAAQKTQKAYYDRRRRRTPPYAVGDEVWVQRGNRQQARSLLPQV</sequence>
<dbReference type="OMA" id="IDQFTRW"/>